<feature type="domain" description="BFD-like [2Fe-2S]-binding" evidence="9">
    <location>
        <begin position="2"/>
        <end position="51"/>
    </location>
</feature>
<keyword evidence="2" id="KW-0001">2Fe-2S</keyword>
<dbReference type="InterPro" id="IPR041854">
    <property type="entry name" value="BFD-like_2Fe2S-bd_dom_sf"/>
</dbReference>
<keyword evidence="3" id="KW-0479">Metal-binding</keyword>
<dbReference type="EMBL" id="JAXCLX010000003">
    <property type="protein sequence ID" value="MDY0873406.1"/>
    <property type="molecule type" value="Genomic_DNA"/>
</dbReference>
<dbReference type="InterPro" id="IPR052371">
    <property type="entry name" value="BFD-associated_ferredoxin"/>
</dbReference>
<keyword evidence="5" id="KW-0408">Iron</keyword>
<evidence type="ECO:0000256" key="7">
    <source>
        <dbReference type="ARBA" id="ARBA00039386"/>
    </source>
</evidence>
<evidence type="ECO:0000259" key="9">
    <source>
        <dbReference type="Pfam" id="PF04324"/>
    </source>
</evidence>
<evidence type="ECO:0000256" key="4">
    <source>
        <dbReference type="ARBA" id="ARBA00022982"/>
    </source>
</evidence>
<dbReference type="Pfam" id="PF04324">
    <property type="entry name" value="Fer2_BFD"/>
    <property type="match status" value="1"/>
</dbReference>
<dbReference type="PANTHER" id="PTHR37424:SF1">
    <property type="entry name" value="BACTERIOFERRITIN-ASSOCIATED FERREDOXIN"/>
    <property type="match status" value="1"/>
</dbReference>
<organism evidence="10 11">
    <name type="scientific">Dongia rigui</name>
    <dbReference type="NCBI Taxonomy" id="940149"/>
    <lineage>
        <taxon>Bacteria</taxon>
        <taxon>Pseudomonadati</taxon>
        <taxon>Pseudomonadota</taxon>
        <taxon>Alphaproteobacteria</taxon>
        <taxon>Rhodospirillales</taxon>
        <taxon>Dongiaceae</taxon>
        <taxon>Dongia</taxon>
    </lineage>
</organism>
<evidence type="ECO:0000256" key="1">
    <source>
        <dbReference type="ARBA" id="ARBA00022448"/>
    </source>
</evidence>
<keyword evidence="4" id="KW-0249">Electron transport</keyword>
<dbReference type="InterPro" id="IPR007419">
    <property type="entry name" value="BFD-like_2Fe2S-bd_dom"/>
</dbReference>
<comment type="caution">
    <text evidence="10">The sequence shown here is derived from an EMBL/GenBank/DDBJ whole genome shotgun (WGS) entry which is preliminary data.</text>
</comment>
<protein>
    <recommendedName>
        <fullName evidence="7">Bacterioferritin-associated ferredoxin</fullName>
    </recommendedName>
</protein>
<dbReference type="Gene3D" id="1.10.10.1100">
    <property type="entry name" value="BFD-like [2Fe-2S]-binding domain"/>
    <property type="match status" value="1"/>
</dbReference>
<dbReference type="Proteomes" id="UP001271769">
    <property type="component" value="Unassembled WGS sequence"/>
</dbReference>
<keyword evidence="1" id="KW-0813">Transport</keyword>
<keyword evidence="6" id="KW-0411">Iron-sulfur</keyword>
<reference evidence="10 11" key="1">
    <citation type="journal article" date="2013" name="Antonie Van Leeuwenhoek">
        <title>Dongia rigui sp. nov., isolated from freshwater of a large wetland in Korea.</title>
        <authorList>
            <person name="Baik K.S."/>
            <person name="Hwang Y.M."/>
            <person name="Choi J.S."/>
            <person name="Kwon J."/>
            <person name="Seong C.N."/>
        </authorList>
    </citation>
    <scope>NUCLEOTIDE SEQUENCE [LARGE SCALE GENOMIC DNA]</scope>
    <source>
        <strain evidence="10 11">04SU4-P</strain>
    </source>
</reference>
<evidence type="ECO:0000313" key="11">
    <source>
        <dbReference type="Proteomes" id="UP001271769"/>
    </source>
</evidence>
<evidence type="ECO:0000256" key="3">
    <source>
        <dbReference type="ARBA" id="ARBA00022723"/>
    </source>
</evidence>
<evidence type="ECO:0000256" key="8">
    <source>
        <dbReference type="ARBA" id="ARBA00046332"/>
    </source>
</evidence>
<accession>A0ABU5E3L8</accession>
<evidence type="ECO:0000256" key="2">
    <source>
        <dbReference type="ARBA" id="ARBA00022714"/>
    </source>
</evidence>
<evidence type="ECO:0000256" key="5">
    <source>
        <dbReference type="ARBA" id="ARBA00023004"/>
    </source>
</evidence>
<dbReference type="RefSeq" id="WP_320501882.1">
    <property type="nucleotide sequence ID" value="NZ_JAXCLX010000003.1"/>
</dbReference>
<evidence type="ECO:0000256" key="6">
    <source>
        <dbReference type="ARBA" id="ARBA00023014"/>
    </source>
</evidence>
<keyword evidence="11" id="KW-1185">Reference proteome</keyword>
<evidence type="ECO:0000313" key="10">
    <source>
        <dbReference type="EMBL" id="MDY0873406.1"/>
    </source>
</evidence>
<name>A0ABU5E3L8_9PROT</name>
<sequence>MYVCICNGYRESEIEQTARSGGLSCPVKVYEALGSGPCCGMCLPTAQDVIDGALKSCGRAAANDDVLPLAAE</sequence>
<gene>
    <name evidence="10" type="ORF">SMD31_15815</name>
</gene>
<dbReference type="PANTHER" id="PTHR37424">
    <property type="entry name" value="BACTERIOFERRITIN-ASSOCIATED FERREDOXIN"/>
    <property type="match status" value="1"/>
</dbReference>
<comment type="similarity">
    <text evidence="8">Belongs to the Bfd family.</text>
</comment>
<proteinExistence type="inferred from homology"/>